<organism evidence="2 3">
    <name type="scientific">Candidatus Ryanbacteria bacterium RIFCSPHIGHO2_01_45_13</name>
    <dbReference type="NCBI Taxonomy" id="1802112"/>
    <lineage>
        <taxon>Bacteria</taxon>
        <taxon>Candidatus Ryaniibacteriota</taxon>
    </lineage>
</organism>
<name>A0A1G2FX76_9BACT</name>
<feature type="transmembrane region" description="Helical" evidence="1">
    <location>
        <begin position="73"/>
        <end position="95"/>
    </location>
</feature>
<dbReference type="AlphaFoldDB" id="A0A1G2FX76"/>
<evidence type="ECO:0000313" key="3">
    <source>
        <dbReference type="Proteomes" id="UP000176700"/>
    </source>
</evidence>
<proteinExistence type="predicted"/>
<dbReference type="Proteomes" id="UP000176700">
    <property type="component" value="Unassembled WGS sequence"/>
</dbReference>
<protein>
    <submittedName>
        <fullName evidence="2">Uncharacterized protein</fullName>
    </submittedName>
</protein>
<accession>A0A1G2FX76</accession>
<keyword evidence="1" id="KW-1133">Transmembrane helix</keyword>
<evidence type="ECO:0000313" key="2">
    <source>
        <dbReference type="EMBL" id="OGZ42673.1"/>
    </source>
</evidence>
<gene>
    <name evidence="2" type="ORF">A2W41_02915</name>
</gene>
<reference evidence="2 3" key="1">
    <citation type="journal article" date="2016" name="Nat. Commun.">
        <title>Thousands of microbial genomes shed light on interconnected biogeochemical processes in an aquifer system.</title>
        <authorList>
            <person name="Anantharaman K."/>
            <person name="Brown C.T."/>
            <person name="Hug L.A."/>
            <person name="Sharon I."/>
            <person name="Castelle C.J."/>
            <person name="Probst A.J."/>
            <person name="Thomas B.C."/>
            <person name="Singh A."/>
            <person name="Wilkins M.J."/>
            <person name="Karaoz U."/>
            <person name="Brodie E.L."/>
            <person name="Williams K.H."/>
            <person name="Hubbard S.S."/>
            <person name="Banfield J.F."/>
        </authorList>
    </citation>
    <scope>NUCLEOTIDE SEQUENCE [LARGE SCALE GENOMIC DNA]</scope>
</reference>
<comment type="caution">
    <text evidence="2">The sequence shown here is derived from an EMBL/GenBank/DDBJ whole genome shotgun (WGS) entry which is preliminary data.</text>
</comment>
<sequence>MIEGVVLAVMSFVFFLIVMGALFHFKPPKERWKTVSRLAFFFLMMYTFLFWLFPFRNWLYLLNPASPYAMFFAYINGALIYIFLFLSFGQFYFLVDRGVSARILIELFQANGQHMDEREIAKNYTLHDMQSRRIDDMVYGKYVIRDGSSVGLTPKGMIMAKIFLASKKLLRLYPGG</sequence>
<evidence type="ECO:0000256" key="1">
    <source>
        <dbReference type="SAM" id="Phobius"/>
    </source>
</evidence>
<feature type="transmembrane region" description="Helical" evidence="1">
    <location>
        <begin position="6"/>
        <end position="23"/>
    </location>
</feature>
<keyword evidence="1" id="KW-0472">Membrane</keyword>
<keyword evidence="1" id="KW-0812">Transmembrane</keyword>
<dbReference type="EMBL" id="MHNI01000014">
    <property type="protein sequence ID" value="OGZ42673.1"/>
    <property type="molecule type" value="Genomic_DNA"/>
</dbReference>
<feature type="transmembrane region" description="Helical" evidence="1">
    <location>
        <begin position="35"/>
        <end position="53"/>
    </location>
</feature>